<sequence>MTTTKRQNQPLLFITYPRTASNLLMRMLCLQEQDQVVSRESGGYFFFPAVEKMNRDGLMRRPRAEWAEGEMTDMQQKYQACYSNLQELLESAAQQDKTAVTKEHAPFIMSPTAISDFLHGPRDATVPWRVHVPKGYSDAQCPPGLPLNPSVLPDGFLLRCTPAFLIRNPALAFPSFYRVILSFCNGDMAKVEEEMVPYIAVACTLRWTKQLYDWYAAAWEALGNEEKSPVILDADDILHSPHLVPRFCNLVGLDEAKVRFHWDPLTAEQRNGVDSVSAKTRATLHSSSGIVGGKTFDGLTIEGEAKKWKAEFGELVGSRIESWVRASMPDYEYQADGISVYREPKCHGSG</sequence>
<proteinExistence type="predicted"/>
<evidence type="ECO:0008006" key="3">
    <source>
        <dbReference type="Google" id="ProtNLM"/>
    </source>
</evidence>
<accession>A0ABQ0CNI9</accession>
<dbReference type="PANTHER" id="PTHR48419:SF1">
    <property type="entry name" value="SULFOTRANSFERASE DOMAIN-CONTAINING PROTEIN"/>
    <property type="match status" value="1"/>
</dbReference>
<dbReference type="Gene3D" id="3.40.50.300">
    <property type="entry name" value="P-loop containing nucleotide triphosphate hydrolases"/>
    <property type="match status" value="1"/>
</dbReference>
<protein>
    <recommendedName>
        <fullName evidence="3">Sulfotransferase family protein</fullName>
    </recommendedName>
</protein>
<reference evidence="2" key="1">
    <citation type="submission" date="2024-06" db="EMBL/GenBank/DDBJ databases">
        <title>Draft Genome Sequences of Epichloe bromicola Strains Isolated from Elymus ciliaris.</title>
        <authorList>
            <consortium name="Epichloe bromicola genome sequencing consortium"/>
            <person name="Miura A."/>
            <person name="Imano S."/>
            <person name="Ashida A."/>
            <person name="Sato I."/>
            <person name="Chiba S."/>
            <person name="Tanaka A."/>
            <person name="Camagna M."/>
            <person name="Takemoto D."/>
        </authorList>
    </citation>
    <scope>NUCLEOTIDE SEQUENCE [LARGE SCALE GENOMIC DNA]</scope>
    <source>
        <strain evidence="2">DP</strain>
    </source>
</reference>
<organism evidence="1 2">
    <name type="scientific">Epichloe bromicola</name>
    <dbReference type="NCBI Taxonomy" id="79588"/>
    <lineage>
        <taxon>Eukaryota</taxon>
        <taxon>Fungi</taxon>
        <taxon>Dikarya</taxon>
        <taxon>Ascomycota</taxon>
        <taxon>Pezizomycotina</taxon>
        <taxon>Sordariomycetes</taxon>
        <taxon>Hypocreomycetidae</taxon>
        <taxon>Hypocreales</taxon>
        <taxon>Clavicipitaceae</taxon>
        <taxon>Epichloe</taxon>
    </lineage>
</organism>
<dbReference type="PANTHER" id="PTHR48419">
    <property type="entry name" value="SULFOTRANSFERASE DOMAIN-CONTAINING PROTEIN"/>
    <property type="match status" value="1"/>
</dbReference>
<dbReference type="InterPro" id="IPR027417">
    <property type="entry name" value="P-loop_NTPase"/>
</dbReference>
<gene>
    <name evidence="1" type="primary">g3341</name>
    <name evidence="1" type="ORF">EsDP_00003341</name>
</gene>
<keyword evidence="2" id="KW-1185">Reference proteome</keyword>
<evidence type="ECO:0000313" key="1">
    <source>
        <dbReference type="EMBL" id="GAB0134989.1"/>
    </source>
</evidence>
<dbReference type="SUPFAM" id="SSF52540">
    <property type="entry name" value="P-loop containing nucleoside triphosphate hydrolases"/>
    <property type="match status" value="1"/>
</dbReference>
<name>A0ABQ0CNI9_9HYPO</name>
<dbReference type="EMBL" id="BAAFGZ010000105">
    <property type="protein sequence ID" value="GAB0134989.1"/>
    <property type="molecule type" value="Genomic_DNA"/>
</dbReference>
<comment type="caution">
    <text evidence="1">The sequence shown here is derived from an EMBL/GenBank/DDBJ whole genome shotgun (WGS) entry which is preliminary data.</text>
</comment>
<dbReference type="InterPro" id="IPR053226">
    <property type="entry name" value="Pyrrolopyrazine_biosynth_F"/>
</dbReference>
<evidence type="ECO:0000313" key="2">
    <source>
        <dbReference type="Proteomes" id="UP001562357"/>
    </source>
</evidence>
<dbReference type="Proteomes" id="UP001562357">
    <property type="component" value="Unassembled WGS sequence"/>
</dbReference>